<feature type="transmembrane region" description="Helical" evidence="1">
    <location>
        <begin position="65"/>
        <end position="91"/>
    </location>
</feature>
<keyword evidence="1" id="KW-0472">Membrane</keyword>
<sequence>MKFPNVKDQNLQIDWPVLNKFLLCLPLRQGLIACGYLQLVAVIAITWSAIIRFADYAPHNHGFTLVQIIIFFVLMMIINLLDTISSLFLIMGAQKKKANFLEVVYHYLKARVMVFAGLLVLSFLMKLFVVSDYWYYRNLDRWWYYLLMDNQACGVLVLGVYFYLLLLVRSELIHLEHPIDFHSLCKCFRTTEEPLQFVPDTKPIVEINVK</sequence>
<evidence type="ECO:0000256" key="1">
    <source>
        <dbReference type="SAM" id="Phobius"/>
    </source>
</evidence>
<feature type="transmembrane region" description="Helical" evidence="1">
    <location>
        <begin position="142"/>
        <end position="168"/>
    </location>
</feature>
<evidence type="ECO:0000313" key="3">
    <source>
        <dbReference type="EMBL" id="JAT86398.1"/>
    </source>
</evidence>
<feature type="transmembrane region" description="Helical" evidence="1">
    <location>
        <begin position="112"/>
        <end position="136"/>
    </location>
</feature>
<keyword evidence="1" id="KW-1133">Transmembrane helix</keyword>
<keyword evidence="1" id="KW-0812">Transmembrane</keyword>
<dbReference type="EMBL" id="GDQN01002425">
    <property type="protein sequence ID" value="JAT88629.1"/>
    <property type="molecule type" value="Transcribed_RNA"/>
</dbReference>
<feature type="transmembrane region" description="Helical" evidence="1">
    <location>
        <begin position="30"/>
        <end position="53"/>
    </location>
</feature>
<reference evidence="3" key="1">
    <citation type="submission" date="2015-09" db="EMBL/GenBank/DDBJ databases">
        <title>De novo assembly of Pectinophora gossypiella (Pink Bollworm) gut transcriptome.</title>
        <authorList>
            <person name="Tassone E.E."/>
        </authorList>
    </citation>
    <scope>NUCLEOTIDE SEQUENCE</scope>
</reference>
<evidence type="ECO:0000313" key="4">
    <source>
        <dbReference type="EMBL" id="JAT88629.1"/>
    </source>
</evidence>
<name>A0A1E1WHF6_PECGO</name>
<dbReference type="EMBL" id="GDQN01011463">
    <property type="protein sequence ID" value="JAT79591.1"/>
    <property type="molecule type" value="Transcribed_RNA"/>
</dbReference>
<protein>
    <submittedName>
        <fullName evidence="3">Uncharacterized protein</fullName>
    </submittedName>
</protein>
<accession>A0A1E1WHF6</accession>
<gene>
    <name evidence="2" type="ORF">g.14301</name>
    <name evidence="3" type="ORF">g.14302</name>
    <name evidence="4" type="ORF">g.14305</name>
</gene>
<evidence type="ECO:0000313" key="2">
    <source>
        <dbReference type="EMBL" id="JAT79591.1"/>
    </source>
</evidence>
<dbReference type="EMBL" id="GDQN01004656">
    <property type="protein sequence ID" value="JAT86398.1"/>
    <property type="molecule type" value="Transcribed_RNA"/>
</dbReference>
<dbReference type="AlphaFoldDB" id="A0A1E1WHF6"/>
<organism evidence="3">
    <name type="scientific">Pectinophora gossypiella</name>
    <name type="common">Cotton pink bollworm</name>
    <name type="synonym">Depressaria gossypiella</name>
    <dbReference type="NCBI Taxonomy" id="13191"/>
    <lineage>
        <taxon>Eukaryota</taxon>
        <taxon>Metazoa</taxon>
        <taxon>Ecdysozoa</taxon>
        <taxon>Arthropoda</taxon>
        <taxon>Hexapoda</taxon>
        <taxon>Insecta</taxon>
        <taxon>Pterygota</taxon>
        <taxon>Neoptera</taxon>
        <taxon>Endopterygota</taxon>
        <taxon>Lepidoptera</taxon>
        <taxon>Glossata</taxon>
        <taxon>Ditrysia</taxon>
        <taxon>Gelechioidea</taxon>
        <taxon>Gelechiidae</taxon>
        <taxon>Apatetrinae</taxon>
        <taxon>Pectinophora</taxon>
    </lineage>
</organism>
<dbReference type="OrthoDB" id="7473221at2759"/>
<proteinExistence type="predicted"/>